<evidence type="ECO:0000313" key="3">
    <source>
        <dbReference type="Proteomes" id="UP000007488"/>
    </source>
</evidence>
<dbReference type="Proteomes" id="UP000007488">
    <property type="component" value="Chromosome"/>
</dbReference>
<dbReference type="HOGENOM" id="CLU_137995_0_0_9"/>
<dbReference type="RefSeq" id="WP_013626181.1">
    <property type="nucleotide sequence ID" value="NC_015172.1"/>
</dbReference>
<keyword evidence="1" id="KW-1133">Transmembrane helix</keyword>
<evidence type="ECO:0000313" key="2">
    <source>
        <dbReference type="EMBL" id="ADY57456.1"/>
    </source>
</evidence>
<feature type="transmembrane region" description="Helical" evidence="1">
    <location>
        <begin position="117"/>
        <end position="140"/>
    </location>
</feature>
<keyword evidence="1" id="KW-0472">Membrane</keyword>
<organism evidence="2 3">
    <name type="scientific">Syntrophobotulus glycolicus (strain DSM 8271 / FlGlyR)</name>
    <dbReference type="NCBI Taxonomy" id="645991"/>
    <lineage>
        <taxon>Bacteria</taxon>
        <taxon>Bacillati</taxon>
        <taxon>Bacillota</taxon>
        <taxon>Clostridia</taxon>
        <taxon>Eubacteriales</taxon>
        <taxon>Desulfitobacteriaceae</taxon>
        <taxon>Syntrophobotulus</taxon>
    </lineage>
</organism>
<sequence>MKRKHGSDERILIQSRKVLSEGYTLLMIMLLVSILVQQFLFDAPFEQYAVEFICFFGVYIYIVIRRLMLGVNLFGDKDTTKKMTLLNSLVTGFIITIMNGVLNYTKYTESAKEQLGFFIITLLIVFTCATIGSSVMLSILNHFNNKKQLQIQKRLDEEERED</sequence>
<dbReference type="Pfam" id="PF20563">
    <property type="entry name" value="DUF6773"/>
    <property type="match status" value="1"/>
</dbReference>
<name>F0T1N2_SYNGF</name>
<accession>F0T1N2</accession>
<feature type="transmembrane region" description="Helical" evidence="1">
    <location>
        <begin position="85"/>
        <end position="105"/>
    </location>
</feature>
<dbReference type="AlphaFoldDB" id="F0T1N2"/>
<feature type="transmembrane region" description="Helical" evidence="1">
    <location>
        <begin position="47"/>
        <end position="64"/>
    </location>
</feature>
<evidence type="ECO:0000256" key="1">
    <source>
        <dbReference type="SAM" id="Phobius"/>
    </source>
</evidence>
<reference evidence="3" key="2">
    <citation type="submission" date="2011-02" db="EMBL/GenBank/DDBJ databases">
        <title>The complete genome of Syntrophobotulus glycolicus DSM 8271.</title>
        <authorList>
            <person name="Lucas S."/>
            <person name="Copeland A."/>
            <person name="Lapidus A."/>
            <person name="Bruce D."/>
            <person name="Goodwin L."/>
            <person name="Pitluck S."/>
            <person name="Kyrpides N."/>
            <person name="Mavromatis K."/>
            <person name="Pagani I."/>
            <person name="Ivanova N."/>
            <person name="Mikhailova N."/>
            <person name="Chertkov O."/>
            <person name="Held B."/>
            <person name="Detter J.C."/>
            <person name="Tapia R."/>
            <person name="Han C."/>
            <person name="Land M."/>
            <person name="Hauser L."/>
            <person name="Markowitz V."/>
            <person name="Cheng J.-F."/>
            <person name="Hugenholtz P."/>
            <person name="Woyke T."/>
            <person name="Wu D."/>
            <person name="Spring S."/>
            <person name="Schroeder M."/>
            <person name="Brambilla E."/>
            <person name="Klenk H.-P."/>
            <person name="Eisen J.A."/>
        </authorList>
    </citation>
    <scope>NUCLEOTIDE SEQUENCE [LARGE SCALE GENOMIC DNA]</scope>
    <source>
        <strain evidence="3">DSM 8271 / FlGlyR</strain>
    </source>
</reference>
<keyword evidence="3" id="KW-1185">Reference proteome</keyword>
<dbReference type="eggNOG" id="ENOG5033N6B">
    <property type="taxonomic scope" value="Bacteria"/>
</dbReference>
<proteinExistence type="predicted"/>
<keyword evidence="1" id="KW-0812">Transmembrane</keyword>
<protein>
    <submittedName>
        <fullName evidence="2">Uncharacterized protein</fullName>
    </submittedName>
</protein>
<dbReference type="EMBL" id="CP002547">
    <property type="protein sequence ID" value="ADY57456.1"/>
    <property type="molecule type" value="Genomic_DNA"/>
</dbReference>
<dbReference type="InterPro" id="IPR046664">
    <property type="entry name" value="DUF6773"/>
</dbReference>
<feature type="transmembrane region" description="Helical" evidence="1">
    <location>
        <begin position="21"/>
        <end position="41"/>
    </location>
</feature>
<dbReference type="KEGG" id="sgy:Sgly_3190"/>
<dbReference type="OrthoDB" id="2664524at2"/>
<gene>
    <name evidence="2" type="ordered locus">Sgly_3190</name>
</gene>
<reference evidence="2 3" key="1">
    <citation type="journal article" date="2011" name="Stand. Genomic Sci.">
        <title>Complete genome sequence of Syntrophobotulus glycolicus type strain (FlGlyR).</title>
        <authorList>
            <person name="Han C."/>
            <person name="Mwirichia R."/>
            <person name="Chertkov O."/>
            <person name="Held B."/>
            <person name="Lapidus A."/>
            <person name="Nolan M."/>
            <person name="Lucas S."/>
            <person name="Hammon N."/>
            <person name="Deshpande S."/>
            <person name="Cheng J.F."/>
            <person name="Tapia R."/>
            <person name="Goodwin L."/>
            <person name="Pitluck S."/>
            <person name="Huntemann M."/>
            <person name="Liolios K."/>
            <person name="Ivanova N."/>
            <person name="Pagani I."/>
            <person name="Mavromatis K."/>
            <person name="Ovchinikova G."/>
            <person name="Pati A."/>
            <person name="Chen A."/>
            <person name="Palaniappan K."/>
            <person name="Land M."/>
            <person name="Hauser L."/>
            <person name="Brambilla E.M."/>
            <person name="Rohde M."/>
            <person name="Spring S."/>
            <person name="Sikorski J."/>
            <person name="Goker M."/>
            <person name="Woyke T."/>
            <person name="Bristow J."/>
            <person name="Eisen J.A."/>
            <person name="Markowitz V."/>
            <person name="Hugenholtz P."/>
            <person name="Kyrpides N.C."/>
            <person name="Klenk H.P."/>
            <person name="Detter J.C."/>
        </authorList>
    </citation>
    <scope>NUCLEOTIDE SEQUENCE [LARGE SCALE GENOMIC DNA]</scope>
    <source>
        <strain evidence="3">DSM 8271 / FlGlyR</strain>
    </source>
</reference>